<comment type="caution">
    <text evidence="1">The sequence shown here is derived from an EMBL/GenBank/DDBJ whole genome shotgun (WGS) entry which is preliminary data.</text>
</comment>
<sequence length="93" mass="10502">MTTKTELVRKNVRNHLRRPVGPRDFANMSELLVEVMQDKLRSRMTPGAVRAWKTLLAFCQKVTVQVYAEHKRAIEMGKPCGILSPPAPSQTGK</sequence>
<organism evidence="1 2">
    <name type="scientific">Dermacentor silvarum</name>
    <name type="common">Tick</name>
    <dbReference type="NCBI Taxonomy" id="543639"/>
    <lineage>
        <taxon>Eukaryota</taxon>
        <taxon>Metazoa</taxon>
        <taxon>Ecdysozoa</taxon>
        <taxon>Arthropoda</taxon>
        <taxon>Chelicerata</taxon>
        <taxon>Arachnida</taxon>
        <taxon>Acari</taxon>
        <taxon>Parasitiformes</taxon>
        <taxon>Ixodida</taxon>
        <taxon>Ixodoidea</taxon>
        <taxon>Ixodidae</taxon>
        <taxon>Rhipicephalinae</taxon>
        <taxon>Dermacentor</taxon>
    </lineage>
</organism>
<name>A0ACB8C0X1_DERSI</name>
<accession>A0ACB8C0X1</accession>
<evidence type="ECO:0000313" key="1">
    <source>
        <dbReference type="EMBL" id="KAH7932683.1"/>
    </source>
</evidence>
<protein>
    <submittedName>
        <fullName evidence="1">Uncharacterized protein</fullName>
    </submittedName>
</protein>
<keyword evidence="2" id="KW-1185">Reference proteome</keyword>
<reference evidence="1" key="1">
    <citation type="submission" date="2020-05" db="EMBL/GenBank/DDBJ databases">
        <title>Large-scale comparative analyses of tick genomes elucidate their genetic diversity and vector capacities.</title>
        <authorList>
            <person name="Jia N."/>
            <person name="Wang J."/>
            <person name="Shi W."/>
            <person name="Du L."/>
            <person name="Sun Y."/>
            <person name="Zhan W."/>
            <person name="Jiang J."/>
            <person name="Wang Q."/>
            <person name="Zhang B."/>
            <person name="Ji P."/>
            <person name="Sakyi L.B."/>
            <person name="Cui X."/>
            <person name="Yuan T."/>
            <person name="Jiang B."/>
            <person name="Yang W."/>
            <person name="Lam T.T.-Y."/>
            <person name="Chang Q."/>
            <person name="Ding S."/>
            <person name="Wang X."/>
            <person name="Zhu J."/>
            <person name="Ruan X."/>
            <person name="Zhao L."/>
            <person name="Wei J."/>
            <person name="Que T."/>
            <person name="Du C."/>
            <person name="Cheng J."/>
            <person name="Dai P."/>
            <person name="Han X."/>
            <person name="Huang E."/>
            <person name="Gao Y."/>
            <person name="Liu J."/>
            <person name="Shao H."/>
            <person name="Ye R."/>
            <person name="Li L."/>
            <person name="Wei W."/>
            <person name="Wang X."/>
            <person name="Wang C."/>
            <person name="Yang T."/>
            <person name="Huo Q."/>
            <person name="Li W."/>
            <person name="Guo W."/>
            <person name="Chen H."/>
            <person name="Zhou L."/>
            <person name="Ni X."/>
            <person name="Tian J."/>
            <person name="Zhou Y."/>
            <person name="Sheng Y."/>
            <person name="Liu T."/>
            <person name="Pan Y."/>
            <person name="Xia L."/>
            <person name="Li J."/>
            <person name="Zhao F."/>
            <person name="Cao W."/>
        </authorList>
    </citation>
    <scope>NUCLEOTIDE SEQUENCE</scope>
    <source>
        <strain evidence="1">Dsil-2018</strain>
    </source>
</reference>
<dbReference type="Proteomes" id="UP000821865">
    <property type="component" value="Chromosome 9"/>
</dbReference>
<dbReference type="EMBL" id="CM023478">
    <property type="protein sequence ID" value="KAH7932683.1"/>
    <property type="molecule type" value="Genomic_DNA"/>
</dbReference>
<gene>
    <name evidence="1" type="ORF">HPB49_000937</name>
</gene>
<proteinExistence type="predicted"/>
<evidence type="ECO:0000313" key="2">
    <source>
        <dbReference type="Proteomes" id="UP000821865"/>
    </source>
</evidence>